<keyword evidence="2" id="KW-1185">Reference proteome</keyword>
<proteinExistence type="predicted"/>
<gene>
    <name evidence="1" type="ORF">SAMN05216174_114101</name>
</gene>
<dbReference type="EMBL" id="FMZZ01000014">
    <property type="protein sequence ID" value="SDD63071.1"/>
    <property type="molecule type" value="Genomic_DNA"/>
</dbReference>
<reference evidence="2" key="1">
    <citation type="submission" date="2016-10" db="EMBL/GenBank/DDBJ databases">
        <authorList>
            <person name="Varghese N."/>
            <person name="Submissions S."/>
        </authorList>
    </citation>
    <scope>NUCLEOTIDE SEQUENCE [LARGE SCALE GENOMIC DNA]</scope>
    <source>
        <strain evidence="2">IBRC-M 10403</strain>
    </source>
</reference>
<dbReference type="InterPro" id="IPR009737">
    <property type="entry name" value="Aim32/Apd1-like"/>
</dbReference>
<dbReference type="CDD" id="cd03062">
    <property type="entry name" value="TRX_Fd_Sucrase"/>
    <property type="match status" value="1"/>
</dbReference>
<protein>
    <recommendedName>
        <fullName evidence="3">Sucrase/ferredoxin-like</fullName>
    </recommendedName>
</protein>
<dbReference type="Pfam" id="PF06999">
    <property type="entry name" value="Suc_Fer-like"/>
    <property type="match status" value="1"/>
</dbReference>
<dbReference type="InterPro" id="IPR036249">
    <property type="entry name" value="Thioredoxin-like_sf"/>
</dbReference>
<dbReference type="OrthoDB" id="3399139at2"/>
<dbReference type="STRING" id="1271860.SAMN05216174_114101"/>
<dbReference type="AlphaFoldDB" id="A0A1G6WB60"/>
<dbReference type="Proteomes" id="UP000199501">
    <property type="component" value="Unassembled WGS sequence"/>
</dbReference>
<organism evidence="1 2">
    <name type="scientific">Actinokineospora iranica</name>
    <dbReference type="NCBI Taxonomy" id="1271860"/>
    <lineage>
        <taxon>Bacteria</taxon>
        <taxon>Bacillati</taxon>
        <taxon>Actinomycetota</taxon>
        <taxon>Actinomycetes</taxon>
        <taxon>Pseudonocardiales</taxon>
        <taxon>Pseudonocardiaceae</taxon>
        <taxon>Actinokineospora</taxon>
    </lineage>
</organism>
<name>A0A1G6WB60_9PSEU</name>
<accession>A0A1G6WB60</accession>
<evidence type="ECO:0000313" key="1">
    <source>
        <dbReference type="EMBL" id="SDD63071.1"/>
    </source>
</evidence>
<evidence type="ECO:0000313" key="2">
    <source>
        <dbReference type="Proteomes" id="UP000199501"/>
    </source>
</evidence>
<sequence>MTRERCADGCIRRGDQPAASAPPVRHWLLIEQPGPWGAHPWRDSALPAPVVAAVAEQAAAVNARVLLIRRPGRTPPGRRQWAFADSTPGSERIWWTPFDEPAELLDLGLAAPRGNPSPDPVYLVCTHGKHDTCCAIRGRPLAASLATARPAQTWECSHIGGDRFAANLLVLPHGLYYGQVPAARGPMIAERHEAGLLDVPHLRGRSTFSAPVQAAQQFVRERTGEAGIQSFPPVSVLRVGHELWDVSLAGGGVVRVRAVFQRSDTPLTCAASVPAAIRHFELVE</sequence>
<dbReference type="SUPFAM" id="SSF52833">
    <property type="entry name" value="Thioredoxin-like"/>
    <property type="match status" value="1"/>
</dbReference>
<dbReference type="RefSeq" id="WP_139190969.1">
    <property type="nucleotide sequence ID" value="NZ_FMZZ01000014.1"/>
</dbReference>
<evidence type="ECO:0008006" key="3">
    <source>
        <dbReference type="Google" id="ProtNLM"/>
    </source>
</evidence>